<dbReference type="InterPro" id="IPR050833">
    <property type="entry name" value="Poly_Biosynth_Transport"/>
</dbReference>
<dbReference type="OrthoDB" id="9775950at2"/>
<feature type="transmembrane region" description="Helical" evidence="6">
    <location>
        <begin position="487"/>
        <end position="510"/>
    </location>
</feature>
<dbReference type="Proteomes" id="UP000472355">
    <property type="component" value="Unassembled WGS sequence"/>
</dbReference>
<feature type="transmembrane region" description="Helical" evidence="6">
    <location>
        <begin position="286"/>
        <end position="310"/>
    </location>
</feature>
<dbReference type="Proteomes" id="UP000476820">
    <property type="component" value="Unassembled WGS sequence"/>
</dbReference>
<evidence type="ECO:0000256" key="3">
    <source>
        <dbReference type="ARBA" id="ARBA00022692"/>
    </source>
</evidence>
<proteinExistence type="predicted"/>
<sequence>MKEESSTKGFVILSAAGLLAKLMSVFYVPLLRRTIGLEGLGIYQMCYEVFIFAYAVTTLGAQPAIAKVVAELTATKNKRDAIKALKISTILYAGVGGIISILIMILSTPIANAIGTPEAAYGLLFLAPSIFVTSILSAYRGYFQGKNNMTAIAVSQVLEQIINVGVSLAFAYVLVKISVPYGSAGGTIGTTLGAIIACLYMVYVYYKKNYEGEAFDLESPVKRVSNKRIVRKLVKYGVPITLSAGLQNLGSLIDMVNVKNRLAYAGFLEKQANELYGILGTYKTLLSVPLVIVTALATTVLPAIVSAVAIKDKKEIRRKVNFAFRITYAVTIPAAVGLAVLSREIYLLLYGSEQGHELMIYGSVVVILMAVVQIQNVILQSMNKLYFVLGTFMIGIVAKIATNYILVGMTDINVLGAVFGNFLWFVIPFILNQKKLSKTLKMRLPIFKHTLKPLLSSIGMVAGIYLIKEPFGVLLILLNAGGVLQGMVTMLMISVGGFTYLYLMIILGGIRKNDITSFSQKAYNILPRFLRVKLK</sequence>
<dbReference type="EMBL" id="SGKU01000060">
    <property type="protein sequence ID" value="NFA44120.1"/>
    <property type="molecule type" value="Genomic_DNA"/>
</dbReference>
<feature type="transmembrane region" description="Helical" evidence="6">
    <location>
        <begin position="322"/>
        <end position="346"/>
    </location>
</feature>
<dbReference type="AlphaFoldDB" id="A0A0C2SEM2"/>
<keyword evidence="2" id="KW-1003">Cell membrane</keyword>
<dbReference type="InterPro" id="IPR002797">
    <property type="entry name" value="Polysacc_synth"/>
</dbReference>
<feature type="transmembrane region" description="Helical" evidence="6">
    <location>
        <begin position="181"/>
        <end position="206"/>
    </location>
</feature>
<protein>
    <submittedName>
        <fullName evidence="7">Polysaccharide biosynthesis protein</fullName>
    </submittedName>
</protein>
<comment type="caution">
    <text evidence="7">The sequence shown here is derived from an EMBL/GenBank/DDBJ whole genome shotgun (WGS) entry which is preliminary data.</text>
</comment>
<accession>A0A0C2SEM2</accession>
<comment type="subcellular location">
    <subcellularLocation>
        <location evidence="1">Cell membrane</location>
        <topology evidence="1">Multi-pass membrane protein</topology>
    </subcellularLocation>
</comment>
<keyword evidence="3 6" id="KW-0812">Transmembrane</keyword>
<dbReference type="Proteomes" id="UP000473681">
    <property type="component" value="Unassembled WGS sequence"/>
</dbReference>
<dbReference type="Pfam" id="PF01943">
    <property type="entry name" value="Polysacc_synt"/>
    <property type="match status" value="1"/>
</dbReference>
<feature type="transmembrane region" description="Helical" evidence="6">
    <location>
        <begin position="9"/>
        <end position="29"/>
    </location>
</feature>
<dbReference type="CDD" id="cd13124">
    <property type="entry name" value="MATE_SpoVB_like"/>
    <property type="match status" value="1"/>
</dbReference>
<feature type="transmembrane region" description="Helical" evidence="6">
    <location>
        <begin position="49"/>
        <end position="70"/>
    </location>
</feature>
<evidence type="ECO:0000256" key="6">
    <source>
        <dbReference type="SAM" id="Phobius"/>
    </source>
</evidence>
<dbReference type="EMBL" id="SWOV01000047">
    <property type="protein sequence ID" value="NFF89014.1"/>
    <property type="molecule type" value="Genomic_DNA"/>
</dbReference>
<feature type="transmembrane region" description="Helical" evidence="6">
    <location>
        <begin position="385"/>
        <end position="406"/>
    </location>
</feature>
<evidence type="ECO:0000313" key="8">
    <source>
        <dbReference type="EMBL" id="NFF89014.1"/>
    </source>
</evidence>
<feature type="transmembrane region" description="Helical" evidence="6">
    <location>
        <begin position="90"/>
        <end position="114"/>
    </location>
</feature>
<dbReference type="InterPro" id="IPR024923">
    <property type="entry name" value="PG_synth_SpoVB"/>
</dbReference>
<dbReference type="RefSeq" id="WP_012450632.1">
    <property type="nucleotide sequence ID" value="NZ_CP010520.1"/>
</dbReference>
<evidence type="ECO:0000313" key="10">
    <source>
        <dbReference type="Proteomes" id="UP000472355"/>
    </source>
</evidence>
<evidence type="ECO:0000256" key="2">
    <source>
        <dbReference type="ARBA" id="ARBA00022475"/>
    </source>
</evidence>
<evidence type="ECO:0000313" key="9">
    <source>
        <dbReference type="EMBL" id="NFN34618.1"/>
    </source>
</evidence>
<feature type="transmembrane region" description="Helical" evidence="6">
    <location>
        <begin position="451"/>
        <end position="467"/>
    </location>
</feature>
<evidence type="ECO:0000313" key="11">
    <source>
        <dbReference type="Proteomes" id="UP000473681"/>
    </source>
</evidence>
<organism evidence="7 10">
    <name type="scientific">Clostridium botulinum</name>
    <dbReference type="NCBI Taxonomy" id="1491"/>
    <lineage>
        <taxon>Bacteria</taxon>
        <taxon>Bacillati</taxon>
        <taxon>Bacillota</taxon>
        <taxon>Clostridia</taxon>
        <taxon>Eubacteriales</taxon>
        <taxon>Clostridiaceae</taxon>
        <taxon>Clostridium</taxon>
    </lineage>
</organism>
<keyword evidence="5 6" id="KW-0472">Membrane</keyword>
<feature type="transmembrane region" description="Helical" evidence="6">
    <location>
        <begin position="358"/>
        <end position="378"/>
    </location>
</feature>
<feature type="transmembrane region" description="Helical" evidence="6">
    <location>
        <begin position="233"/>
        <end position="253"/>
    </location>
</feature>
<gene>
    <name evidence="7" type="ORF">EXM65_16465</name>
    <name evidence="8" type="ORF">FC774_14265</name>
    <name evidence="9" type="ORF">FDB51_05600</name>
</gene>
<reference evidence="11 12" key="2">
    <citation type="submission" date="2019-04" db="EMBL/GenBank/DDBJ databases">
        <title>Genome sequencing of Clostridium botulinum Groups I-IV and Clostridium butyricum.</title>
        <authorList>
            <person name="Brunt J."/>
            <person name="Van Vliet A.H.M."/>
            <person name="Stringer S.C."/>
            <person name="Carter A.T."/>
            <person name="Peck M.W."/>
        </authorList>
    </citation>
    <scope>NUCLEOTIDE SEQUENCE [LARGE SCALE GENOMIC DNA]</scope>
    <source>
        <strain evidence="8 12">1605</strain>
        <strain evidence="9 11">CB-K-33E</strain>
    </source>
</reference>
<dbReference type="PANTHER" id="PTHR30250:SF21">
    <property type="entry name" value="LIPID II FLIPPASE MURJ"/>
    <property type="match status" value="1"/>
</dbReference>
<dbReference type="EMBL" id="SWVK01000006">
    <property type="protein sequence ID" value="NFN34618.1"/>
    <property type="molecule type" value="Genomic_DNA"/>
</dbReference>
<dbReference type="PIRSF" id="PIRSF038958">
    <property type="entry name" value="PG_synth_SpoVB"/>
    <property type="match status" value="1"/>
</dbReference>
<feature type="transmembrane region" description="Helical" evidence="6">
    <location>
        <begin position="151"/>
        <end position="175"/>
    </location>
</feature>
<evidence type="ECO:0000256" key="4">
    <source>
        <dbReference type="ARBA" id="ARBA00022989"/>
    </source>
</evidence>
<evidence type="ECO:0000256" key="5">
    <source>
        <dbReference type="ARBA" id="ARBA00023136"/>
    </source>
</evidence>
<evidence type="ECO:0000313" key="7">
    <source>
        <dbReference type="EMBL" id="NFA44120.1"/>
    </source>
</evidence>
<evidence type="ECO:0000313" key="12">
    <source>
        <dbReference type="Proteomes" id="UP000476820"/>
    </source>
</evidence>
<dbReference type="GO" id="GO:0005886">
    <property type="term" value="C:plasma membrane"/>
    <property type="evidence" value="ECO:0007669"/>
    <property type="project" value="UniProtKB-SubCell"/>
</dbReference>
<feature type="transmembrane region" description="Helical" evidence="6">
    <location>
        <begin position="120"/>
        <end position="139"/>
    </location>
</feature>
<reference evidence="7 10" key="1">
    <citation type="submission" date="2019-02" db="EMBL/GenBank/DDBJ databases">
        <title>Genome sequencing of Clostridium botulinum clinical isolates.</title>
        <authorList>
            <person name="Brunt J."/>
            <person name="Van Vliet A.H.M."/>
            <person name="Stringer S.C."/>
            <person name="Grant K.A."/>
            <person name="Carter A.C."/>
            <person name="Peck M.W."/>
        </authorList>
    </citation>
    <scope>NUCLEOTIDE SEQUENCE [LARGE SCALE GENOMIC DNA]</scope>
    <source>
        <strain evidence="7 10">H113700579</strain>
    </source>
</reference>
<evidence type="ECO:0000256" key="1">
    <source>
        <dbReference type="ARBA" id="ARBA00004651"/>
    </source>
</evidence>
<keyword evidence="4 6" id="KW-1133">Transmembrane helix</keyword>
<name>A0A0C2SEM2_CLOBO</name>
<feature type="transmembrane region" description="Helical" evidence="6">
    <location>
        <begin position="412"/>
        <end position="431"/>
    </location>
</feature>
<dbReference type="PANTHER" id="PTHR30250">
    <property type="entry name" value="PST FAMILY PREDICTED COLANIC ACID TRANSPORTER"/>
    <property type="match status" value="1"/>
</dbReference>